<gene>
    <name evidence="2" type="ORF">UFOPK2328_00309</name>
</gene>
<name>A0A6J6LWW6_9ZZZZ</name>
<sequence>MEVPIRPEPTIFTGPATRAVLTVPNPNGER</sequence>
<organism evidence="2">
    <name type="scientific">freshwater metagenome</name>
    <dbReference type="NCBI Taxonomy" id="449393"/>
    <lineage>
        <taxon>unclassified sequences</taxon>
        <taxon>metagenomes</taxon>
        <taxon>ecological metagenomes</taxon>
    </lineage>
</organism>
<protein>
    <submittedName>
        <fullName evidence="2">Unannotated protein</fullName>
    </submittedName>
</protein>
<proteinExistence type="predicted"/>
<dbReference type="EMBL" id="CAEZWX010000026">
    <property type="protein sequence ID" value="CAB4666266.1"/>
    <property type="molecule type" value="Genomic_DNA"/>
</dbReference>
<reference evidence="2" key="1">
    <citation type="submission" date="2020-05" db="EMBL/GenBank/DDBJ databases">
        <authorList>
            <person name="Chiriac C."/>
            <person name="Salcher M."/>
            <person name="Ghai R."/>
            <person name="Kavagutti S V."/>
        </authorList>
    </citation>
    <scope>NUCLEOTIDE SEQUENCE</scope>
</reference>
<evidence type="ECO:0000256" key="1">
    <source>
        <dbReference type="SAM" id="MobiDB-lite"/>
    </source>
</evidence>
<feature type="region of interest" description="Disordered" evidence="1">
    <location>
        <begin position="1"/>
        <end position="30"/>
    </location>
</feature>
<dbReference type="AlphaFoldDB" id="A0A6J6LWW6"/>
<accession>A0A6J6LWW6</accession>
<evidence type="ECO:0000313" key="2">
    <source>
        <dbReference type="EMBL" id="CAB4666266.1"/>
    </source>
</evidence>